<dbReference type="EMBL" id="CP002432">
    <property type="protein sequence ID" value="ADU65168.1"/>
    <property type="molecule type" value="Genomic_DNA"/>
</dbReference>
<keyword evidence="9" id="KW-1185">Reference proteome</keyword>
<dbReference type="InterPro" id="IPR001367">
    <property type="entry name" value="Fe_dep_repressor"/>
</dbReference>
<proteinExistence type="inferred from homology"/>
<dbReference type="InterPro" id="IPR050536">
    <property type="entry name" value="DtxR_MntR_Metal-Reg"/>
</dbReference>
<dbReference type="KEGG" id="din:Selin_0414"/>
<evidence type="ECO:0000256" key="5">
    <source>
        <dbReference type="ARBA" id="ARBA00023163"/>
    </source>
</evidence>
<dbReference type="Proteomes" id="UP000002572">
    <property type="component" value="Chromosome"/>
</dbReference>
<dbReference type="GO" id="GO:0003700">
    <property type="term" value="F:DNA-binding transcription factor activity"/>
    <property type="evidence" value="ECO:0007669"/>
    <property type="project" value="InterPro"/>
</dbReference>
<keyword evidence="5" id="KW-0804">Transcription</keyword>
<dbReference type="InterPro" id="IPR022687">
    <property type="entry name" value="HTH_DTXR"/>
</dbReference>
<dbReference type="STRING" id="653733.Selin_0414"/>
<evidence type="ECO:0000256" key="4">
    <source>
        <dbReference type="ARBA" id="ARBA00023125"/>
    </source>
</evidence>
<dbReference type="RefSeq" id="WP_013505057.1">
    <property type="nucleotide sequence ID" value="NC_014836.1"/>
</dbReference>
<dbReference type="InParanoid" id="E6W042"/>
<feature type="domain" description="HTH dtxR-type" evidence="7">
    <location>
        <begin position="6"/>
        <end position="67"/>
    </location>
</feature>
<evidence type="ECO:0000259" key="7">
    <source>
        <dbReference type="PROSITE" id="PS50944"/>
    </source>
</evidence>
<dbReference type="FunCoup" id="E6W042">
    <property type="interactions" value="30"/>
</dbReference>
<evidence type="ECO:0000256" key="1">
    <source>
        <dbReference type="ARBA" id="ARBA00007871"/>
    </source>
</evidence>
<dbReference type="SMART" id="SM00529">
    <property type="entry name" value="HTH_DTXR"/>
    <property type="match status" value="1"/>
</dbReference>
<dbReference type="InterPro" id="IPR022689">
    <property type="entry name" value="Iron_dep_repressor"/>
</dbReference>
<keyword evidence="3" id="KW-0805">Transcription regulation</keyword>
<sequence length="131" mass="15018">MSHPEMTPSMEDYLEAIYSLVQENKVARTRDIALSLSVKMPSVTSALKKLSDLGMVNYDPYQYITLTKEGERHAKQTLQKHHTLKEFFESVVDIPSTKASELACMLEHHIDMKGLEKFSVVIREYKERAKG</sequence>
<dbReference type="PROSITE" id="PS50944">
    <property type="entry name" value="HTH_DTXR"/>
    <property type="match status" value="1"/>
</dbReference>
<dbReference type="SUPFAM" id="SSF46785">
    <property type="entry name" value="Winged helix' DNA-binding domain"/>
    <property type="match status" value="1"/>
</dbReference>
<evidence type="ECO:0000256" key="2">
    <source>
        <dbReference type="ARBA" id="ARBA00022386"/>
    </source>
</evidence>
<comment type="similarity">
    <text evidence="1">Belongs to the DtxR/MntR family.</text>
</comment>
<dbReference type="AlphaFoldDB" id="E6W042"/>
<dbReference type="SUPFAM" id="SSF47979">
    <property type="entry name" value="Iron-dependent repressor protein, dimerization domain"/>
    <property type="match status" value="1"/>
</dbReference>
<evidence type="ECO:0000313" key="9">
    <source>
        <dbReference type="Proteomes" id="UP000002572"/>
    </source>
</evidence>
<accession>E6W042</accession>
<dbReference type="GO" id="GO:0046914">
    <property type="term" value="F:transition metal ion binding"/>
    <property type="evidence" value="ECO:0007669"/>
    <property type="project" value="InterPro"/>
</dbReference>
<protein>
    <recommendedName>
        <fullName evidence="2">Transcriptional regulator MntR</fullName>
    </recommendedName>
</protein>
<dbReference type="Pfam" id="PF01325">
    <property type="entry name" value="Fe_dep_repress"/>
    <property type="match status" value="1"/>
</dbReference>
<dbReference type="Pfam" id="PF02742">
    <property type="entry name" value="Fe_dep_repr_C"/>
    <property type="match status" value="1"/>
</dbReference>
<dbReference type="InterPro" id="IPR036390">
    <property type="entry name" value="WH_DNA-bd_sf"/>
</dbReference>
<dbReference type="GO" id="GO:0003677">
    <property type="term" value="F:DNA binding"/>
    <property type="evidence" value="ECO:0007669"/>
    <property type="project" value="UniProtKB-KW"/>
</dbReference>
<dbReference type="GO" id="GO:0046983">
    <property type="term" value="F:protein dimerization activity"/>
    <property type="evidence" value="ECO:0007669"/>
    <property type="project" value="InterPro"/>
</dbReference>
<name>E6W042_DESIS</name>
<evidence type="ECO:0000256" key="6">
    <source>
        <dbReference type="ARBA" id="ARBA00025185"/>
    </source>
</evidence>
<comment type="function">
    <text evidence="6">In the presence of manganese, represses expression of mntH and mntS. Up-regulates expression of mntP.</text>
</comment>
<dbReference type="Gene3D" id="1.10.10.10">
    <property type="entry name" value="Winged helix-like DNA-binding domain superfamily/Winged helix DNA-binding domain"/>
    <property type="match status" value="1"/>
</dbReference>
<dbReference type="InterPro" id="IPR036388">
    <property type="entry name" value="WH-like_DNA-bd_sf"/>
</dbReference>
<organism evidence="8 9">
    <name type="scientific">Desulfurispirillum indicum (strain ATCC BAA-1389 / DSM 22839 / S5)</name>
    <dbReference type="NCBI Taxonomy" id="653733"/>
    <lineage>
        <taxon>Bacteria</taxon>
        <taxon>Pseudomonadati</taxon>
        <taxon>Chrysiogenota</taxon>
        <taxon>Chrysiogenia</taxon>
        <taxon>Chrysiogenales</taxon>
        <taxon>Chrysiogenaceae</taxon>
        <taxon>Desulfurispirillum</taxon>
    </lineage>
</organism>
<dbReference type="OrthoDB" id="9791355at2"/>
<gene>
    <name evidence="8" type="ordered locus">Selin_0414</name>
</gene>
<keyword evidence="4" id="KW-0238">DNA-binding</keyword>
<evidence type="ECO:0000313" key="8">
    <source>
        <dbReference type="EMBL" id="ADU65168.1"/>
    </source>
</evidence>
<dbReference type="Gene3D" id="1.10.60.10">
    <property type="entry name" value="Iron dependent repressor, metal binding and dimerisation domain"/>
    <property type="match status" value="1"/>
</dbReference>
<dbReference type="eggNOG" id="COG1321">
    <property type="taxonomic scope" value="Bacteria"/>
</dbReference>
<evidence type="ECO:0000256" key="3">
    <source>
        <dbReference type="ARBA" id="ARBA00023015"/>
    </source>
</evidence>
<dbReference type="HOGENOM" id="CLU_069532_3_0_0"/>
<dbReference type="PANTHER" id="PTHR33238">
    <property type="entry name" value="IRON (METAL) DEPENDENT REPRESSOR, DTXR FAMILY"/>
    <property type="match status" value="1"/>
</dbReference>
<reference evidence="8 9" key="1">
    <citation type="submission" date="2010-12" db="EMBL/GenBank/DDBJ databases">
        <title>Complete sequence of Desulfurispirillum indicum S5.</title>
        <authorList>
            <consortium name="US DOE Joint Genome Institute"/>
            <person name="Lucas S."/>
            <person name="Copeland A."/>
            <person name="Lapidus A."/>
            <person name="Cheng J.-F."/>
            <person name="Goodwin L."/>
            <person name="Pitluck S."/>
            <person name="Chertkov O."/>
            <person name="Held B."/>
            <person name="Detter J.C."/>
            <person name="Han C."/>
            <person name="Tapia R."/>
            <person name="Land M."/>
            <person name="Hauser L."/>
            <person name="Kyrpides N."/>
            <person name="Ivanova N."/>
            <person name="Mikhailova N."/>
            <person name="Haggblom M."/>
            <person name="Rauschenbach I."/>
            <person name="Bini E."/>
            <person name="Woyke T."/>
        </authorList>
    </citation>
    <scope>NUCLEOTIDE SEQUENCE [LARGE SCALE GENOMIC DNA]</scope>
    <source>
        <strain evidence="9">ATCC BAA-1389 / DSM 22839 / S5</strain>
    </source>
</reference>
<dbReference type="PANTHER" id="PTHR33238:SF7">
    <property type="entry name" value="IRON-DEPENDENT TRANSCRIPTIONAL REGULATOR"/>
    <property type="match status" value="1"/>
</dbReference>
<dbReference type="InterPro" id="IPR036421">
    <property type="entry name" value="Fe_dep_repressor_sf"/>
</dbReference>